<keyword evidence="3 4" id="KW-0067">ATP-binding</keyword>
<evidence type="ECO:0000313" key="8">
    <source>
        <dbReference type="EMBL" id="CAF2213563.1"/>
    </source>
</evidence>
<keyword evidence="11" id="KW-1185">Reference proteome</keyword>
<feature type="domain" description="Protein kinase" evidence="6">
    <location>
        <begin position="11"/>
        <end position="280"/>
    </location>
</feature>
<evidence type="ECO:0000313" key="11">
    <source>
        <dbReference type="Proteomes" id="UP000663866"/>
    </source>
</evidence>
<dbReference type="InterPro" id="IPR000719">
    <property type="entry name" value="Prot_kinase_dom"/>
</dbReference>
<dbReference type="InterPro" id="IPR008271">
    <property type="entry name" value="Ser/Thr_kinase_AS"/>
</dbReference>
<comment type="similarity">
    <text evidence="5">Belongs to the protein kinase superfamily.</text>
</comment>
<sequence length="465" mass="52709">MTTNRTLGSHYQVGRRLGAGNFGEIHLGRNNETQEHVAIKLEQILTRTPQLAYEYRFYKLLGKYDGIPRIQFYGQTGSYNALVMELLGPSLEDLFDLCSRRFSLKTVLMIGLQLIDRIEYVHSKHLIYRDIKPENFLIGRGSTNRQHIIHMVDFGLAKQYRTSDGAHIAYREHKSLTGTARYMSINTHLGREQSRRDDLEALGYMLMYFLRGSLPWQGLKADTLKERYQKIGETKRFTTHEILCEGYARQFFIYMRTVRQLEFSQVPDYNTLRELFHNALNENNLVNDGDFDWVKVLQEHRSNRSKTKNTTLTGIVASSVTTKKVINPVNGVSSTVRNNQELHNRTVAPRSICQHPLPLSSTNATTVTLNGGSKTTVSTASTTKTPVILPSLRSTTETDRPIPAKRQSLVTATANPSSNPSTNVNNCTKEQYSSYIGQPSVATCCFFKRKAKQALQIASTTPKKS</sequence>
<reference evidence="7" key="1">
    <citation type="submission" date="2021-02" db="EMBL/GenBank/DDBJ databases">
        <authorList>
            <person name="Nowell W R."/>
        </authorList>
    </citation>
    <scope>NUCLEOTIDE SEQUENCE</scope>
</reference>
<dbReference type="EMBL" id="CAJOBF010001524">
    <property type="protein sequence ID" value="CAF3959714.1"/>
    <property type="molecule type" value="Genomic_DNA"/>
</dbReference>
<dbReference type="PROSITE" id="PS50011">
    <property type="entry name" value="PROTEIN_KINASE_DOM"/>
    <property type="match status" value="1"/>
</dbReference>
<evidence type="ECO:0000313" key="9">
    <source>
        <dbReference type="EMBL" id="CAF3959714.1"/>
    </source>
</evidence>
<evidence type="ECO:0000313" key="10">
    <source>
        <dbReference type="EMBL" id="CAF4014103.1"/>
    </source>
</evidence>
<dbReference type="FunFam" id="1.10.510.10:FF:000596">
    <property type="entry name" value="CK1 family protein kinase"/>
    <property type="match status" value="1"/>
</dbReference>
<dbReference type="Proteomes" id="UP000663856">
    <property type="component" value="Unassembled WGS sequence"/>
</dbReference>
<proteinExistence type="inferred from homology"/>
<dbReference type="PANTHER" id="PTHR11909">
    <property type="entry name" value="CASEIN KINASE-RELATED"/>
    <property type="match status" value="1"/>
</dbReference>
<dbReference type="Pfam" id="PF00069">
    <property type="entry name" value="Pkinase"/>
    <property type="match status" value="1"/>
</dbReference>
<keyword evidence="2 4" id="KW-0547">Nucleotide-binding</keyword>
<dbReference type="AlphaFoldDB" id="A0A816TNN0"/>
<keyword evidence="5" id="KW-0723">Serine/threonine-protein kinase</keyword>
<evidence type="ECO:0000259" key="6">
    <source>
        <dbReference type="PROSITE" id="PS50011"/>
    </source>
</evidence>
<evidence type="ECO:0000256" key="5">
    <source>
        <dbReference type="RuleBase" id="RU000304"/>
    </source>
</evidence>
<dbReference type="InterPro" id="IPR017441">
    <property type="entry name" value="Protein_kinase_ATP_BS"/>
</dbReference>
<dbReference type="Proteomes" id="UP000663887">
    <property type="component" value="Unassembled WGS sequence"/>
</dbReference>
<dbReference type="SUPFAM" id="SSF56112">
    <property type="entry name" value="Protein kinase-like (PK-like)"/>
    <property type="match status" value="1"/>
</dbReference>
<evidence type="ECO:0000313" key="12">
    <source>
        <dbReference type="Proteomes" id="UP000663887"/>
    </source>
</evidence>
<evidence type="ECO:0000313" key="7">
    <source>
        <dbReference type="EMBL" id="CAF2101737.1"/>
    </source>
</evidence>
<accession>A0A816TNN0</accession>
<dbReference type="EMBL" id="CAJOBG010002553">
    <property type="protein sequence ID" value="CAF4014103.1"/>
    <property type="molecule type" value="Genomic_DNA"/>
</dbReference>
<dbReference type="PROSITE" id="PS00108">
    <property type="entry name" value="PROTEIN_KINASE_ST"/>
    <property type="match status" value="1"/>
</dbReference>
<dbReference type="Proteomes" id="UP000663866">
    <property type="component" value="Unassembled WGS sequence"/>
</dbReference>
<dbReference type="EMBL" id="CAJNRF010016830">
    <property type="protein sequence ID" value="CAF2213563.1"/>
    <property type="molecule type" value="Genomic_DNA"/>
</dbReference>
<dbReference type="GO" id="GO:0005524">
    <property type="term" value="F:ATP binding"/>
    <property type="evidence" value="ECO:0007669"/>
    <property type="project" value="UniProtKB-UniRule"/>
</dbReference>
<dbReference type="Gene3D" id="1.10.510.10">
    <property type="entry name" value="Transferase(Phosphotransferase) domain 1"/>
    <property type="match status" value="1"/>
</dbReference>
<feature type="binding site" evidence="4">
    <location>
        <position position="40"/>
    </location>
    <ligand>
        <name>ATP</name>
        <dbReference type="ChEBI" id="CHEBI:30616"/>
    </ligand>
</feature>
<dbReference type="SMART" id="SM00220">
    <property type="entry name" value="S_TKc"/>
    <property type="match status" value="1"/>
</dbReference>
<dbReference type="EMBL" id="CAJNRG010008130">
    <property type="protein sequence ID" value="CAF2101737.1"/>
    <property type="molecule type" value="Genomic_DNA"/>
</dbReference>
<dbReference type="InterPro" id="IPR050235">
    <property type="entry name" value="CK1_Ser-Thr_kinase"/>
</dbReference>
<name>A0A816TNN0_9BILA</name>
<dbReference type="GO" id="GO:0004674">
    <property type="term" value="F:protein serine/threonine kinase activity"/>
    <property type="evidence" value="ECO:0007669"/>
    <property type="project" value="UniProtKB-KW"/>
</dbReference>
<evidence type="ECO:0000256" key="3">
    <source>
        <dbReference type="ARBA" id="ARBA00022840"/>
    </source>
</evidence>
<protein>
    <recommendedName>
        <fullName evidence="1">non-specific serine/threonine protein kinase</fullName>
        <ecNumber evidence="1">2.7.11.1</ecNumber>
    </recommendedName>
</protein>
<keyword evidence="5" id="KW-0418">Kinase</keyword>
<evidence type="ECO:0000256" key="4">
    <source>
        <dbReference type="PROSITE-ProRule" id="PRU10141"/>
    </source>
</evidence>
<gene>
    <name evidence="10" type="ORF">OVN521_LOCUS15799</name>
    <name evidence="9" type="ORF">UXM345_LOCUS13840</name>
    <name evidence="8" type="ORF">WKI299_LOCUS35135</name>
    <name evidence="7" type="ORF">XDN619_LOCUS18831</name>
</gene>
<dbReference type="InterPro" id="IPR011009">
    <property type="entry name" value="Kinase-like_dom_sf"/>
</dbReference>
<evidence type="ECO:0000256" key="2">
    <source>
        <dbReference type="ARBA" id="ARBA00022741"/>
    </source>
</evidence>
<organism evidence="7 12">
    <name type="scientific">Rotaria magnacalcarata</name>
    <dbReference type="NCBI Taxonomy" id="392030"/>
    <lineage>
        <taxon>Eukaryota</taxon>
        <taxon>Metazoa</taxon>
        <taxon>Spiralia</taxon>
        <taxon>Gnathifera</taxon>
        <taxon>Rotifera</taxon>
        <taxon>Eurotatoria</taxon>
        <taxon>Bdelloidea</taxon>
        <taxon>Philodinida</taxon>
        <taxon>Philodinidae</taxon>
        <taxon>Rotaria</taxon>
    </lineage>
</organism>
<dbReference type="Proteomes" id="UP000663842">
    <property type="component" value="Unassembled WGS sequence"/>
</dbReference>
<keyword evidence="5" id="KW-0808">Transferase</keyword>
<dbReference type="EC" id="2.7.11.1" evidence="1"/>
<evidence type="ECO:0000256" key="1">
    <source>
        <dbReference type="ARBA" id="ARBA00012513"/>
    </source>
</evidence>
<comment type="caution">
    <text evidence="7">The sequence shown here is derived from an EMBL/GenBank/DDBJ whole genome shotgun (WGS) entry which is preliminary data.</text>
</comment>
<dbReference type="PROSITE" id="PS00107">
    <property type="entry name" value="PROTEIN_KINASE_ATP"/>
    <property type="match status" value="1"/>
</dbReference>